<dbReference type="EMBL" id="CP034413">
    <property type="protein sequence ID" value="QCI60312.1"/>
    <property type="molecule type" value="Genomic_DNA"/>
</dbReference>
<keyword evidence="2" id="KW-1133">Transmembrane helix</keyword>
<keyword evidence="4" id="KW-1185">Reference proteome</keyword>
<reference evidence="4" key="1">
    <citation type="submission" date="2018-12" db="EMBL/GenBank/DDBJ databases">
        <title>Dusodibacter welbiota gen. nov., sp. nov., isolated from human faeces and emended description of the Oscillibacter genus.</title>
        <authorList>
            <person name="Le Roy T."/>
            <person name="Van der Smissen P."/>
            <person name="Delzenne N."/>
            <person name="Muccioli G."/>
            <person name="Collet J.F."/>
            <person name="Cani P.D."/>
        </authorList>
    </citation>
    <scope>NUCLEOTIDE SEQUENCE [LARGE SCALE GENOMIC DNA]</scope>
    <source>
        <strain evidence="4">J115</strain>
    </source>
</reference>
<name>A0A4D7B1U7_9FIRM</name>
<organism evidence="3 4">
    <name type="scientific">Dysosmobacter welbionis</name>
    <dbReference type="NCBI Taxonomy" id="2093857"/>
    <lineage>
        <taxon>Bacteria</taxon>
        <taxon>Bacillati</taxon>
        <taxon>Bacillota</taxon>
        <taxon>Clostridia</taxon>
        <taxon>Eubacteriales</taxon>
        <taxon>Oscillospiraceae</taxon>
        <taxon>Dysosmobacter</taxon>
    </lineage>
</organism>
<feature type="region of interest" description="Disordered" evidence="1">
    <location>
        <begin position="44"/>
        <end position="66"/>
    </location>
</feature>
<accession>A0A4D7B1U7</accession>
<keyword evidence="2" id="KW-0472">Membrane</keyword>
<sequence>MSLSLEQVGAVLLALVILFVAGHLWYALVEMVKDAIARRFFSGKREPWHPLPPDEGDSGDGPPGTV</sequence>
<gene>
    <name evidence="3" type="ORF">EIO64_14735</name>
</gene>
<evidence type="ECO:0000313" key="4">
    <source>
        <dbReference type="Proteomes" id="UP000298642"/>
    </source>
</evidence>
<evidence type="ECO:0000256" key="1">
    <source>
        <dbReference type="SAM" id="MobiDB-lite"/>
    </source>
</evidence>
<keyword evidence="2" id="KW-0812">Transmembrane</keyword>
<protein>
    <submittedName>
        <fullName evidence="3">Uncharacterized protein</fullName>
    </submittedName>
</protein>
<evidence type="ECO:0000313" key="3">
    <source>
        <dbReference type="EMBL" id="QCI60312.1"/>
    </source>
</evidence>
<proteinExistence type="predicted"/>
<evidence type="ECO:0000256" key="2">
    <source>
        <dbReference type="SAM" id="Phobius"/>
    </source>
</evidence>
<dbReference type="RefSeq" id="WP_136891560.1">
    <property type="nucleotide sequence ID" value="NZ_CP034413.3"/>
</dbReference>
<dbReference type="AlphaFoldDB" id="A0A4D7B1U7"/>
<feature type="transmembrane region" description="Helical" evidence="2">
    <location>
        <begin position="12"/>
        <end position="29"/>
    </location>
</feature>
<dbReference type="Proteomes" id="UP000298642">
    <property type="component" value="Chromosome"/>
</dbReference>
<dbReference type="KEGG" id="obj:EIO64_14735"/>